<dbReference type="Proteomes" id="UP001216579">
    <property type="component" value="Unassembled WGS sequence"/>
</dbReference>
<dbReference type="EMBL" id="JARJBC010000001">
    <property type="protein sequence ID" value="MDF3288086.1"/>
    <property type="molecule type" value="Genomic_DNA"/>
</dbReference>
<protein>
    <submittedName>
        <fullName evidence="1">Uncharacterized protein</fullName>
    </submittedName>
</protein>
<name>A0ABT5ZEH5_9ACTN</name>
<keyword evidence="2" id="KW-1185">Reference proteome</keyword>
<reference evidence="1 2" key="1">
    <citation type="submission" date="2023-03" db="EMBL/GenBank/DDBJ databases">
        <title>Draft genome sequence of Streptomyces sp. RB6PN23 isolated from peat swamp forest in Thailand.</title>
        <authorList>
            <person name="Klaysubun C."/>
            <person name="Duangmal K."/>
        </authorList>
    </citation>
    <scope>NUCLEOTIDE SEQUENCE [LARGE SCALE GENOMIC DNA]</scope>
    <source>
        <strain evidence="1 2">RB6PN23</strain>
    </source>
</reference>
<dbReference type="RefSeq" id="WP_276091939.1">
    <property type="nucleotide sequence ID" value="NZ_JARJBC010000001.1"/>
</dbReference>
<evidence type="ECO:0000313" key="2">
    <source>
        <dbReference type="Proteomes" id="UP001216579"/>
    </source>
</evidence>
<proteinExistence type="predicted"/>
<accession>A0ABT5ZEH5</accession>
<gene>
    <name evidence="1" type="ORF">P3G67_02330</name>
</gene>
<comment type="caution">
    <text evidence="1">The sequence shown here is derived from an EMBL/GenBank/DDBJ whole genome shotgun (WGS) entry which is preliminary data.</text>
</comment>
<evidence type="ECO:0000313" key="1">
    <source>
        <dbReference type="EMBL" id="MDF3288086.1"/>
    </source>
</evidence>
<organism evidence="1 2">
    <name type="scientific">Streptomyces silvisoli</name>
    <dbReference type="NCBI Taxonomy" id="3034235"/>
    <lineage>
        <taxon>Bacteria</taxon>
        <taxon>Bacillati</taxon>
        <taxon>Actinomycetota</taxon>
        <taxon>Actinomycetes</taxon>
        <taxon>Kitasatosporales</taxon>
        <taxon>Streptomycetaceae</taxon>
        <taxon>Streptomyces</taxon>
    </lineage>
</organism>
<sequence length="131" mass="14554">MPNEEKSPAELLLRAVDTLPKDERDRVLTWLIDPAPRSAQTAWGFQSYHQGLVSQLREMTPGVSAALRRRTAAQGEELQVVPVRLTGDQHAVLREWCQDHGFSMATVIRGLVSRFLDGQGAASSSKETKED</sequence>